<dbReference type="GeneID" id="16996793"/>
<keyword evidence="2" id="KW-1133">Transmembrane helix</keyword>
<gene>
    <name evidence="3" type="ORF">CYME_CMR424C</name>
</gene>
<evidence type="ECO:0000256" key="2">
    <source>
        <dbReference type="SAM" id="Phobius"/>
    </source>
</evidence>
<evidence type="ECO:0000313" key="4">
    <source>
        <dbReference type="Proteomes" id="UP000007014"/>
    </source>
</evidence>
<dbReference type="KEGG" id="cme:CYME_CMR424C"/>
<keyword evidence="4" id="KW-1185">Reference proteome</keyword>
<dbReference type="Proteomes" id="UP000007014">
    <property type="component" value="Chromosome 18"/>
</dbReference>
<sequence>MSVGRKVFLWLRKYLMFFIAGFEAVNVALMLVTPAGGPSFAATAGLSTLHNPFPFLRNLVAPLPYMRKHFWPCLVASAKTRTFWFYYLEYVVLLLALPYFVAFIFNLNAPEYTPLTVSLSRIGLLWVFGDFDVVGKFMTHLSRDILYLNSAVVVVVEVLYVLFFCESCHLPMAPCRASSKARAGSGTESPREPETSSANVSLAAGHAKAA</sequence>
<reference evidence="3 4" key="1">
    <citation type="journal article" date="2004" name="Nature">
        <title>Genome sequence of the ultrasmall unicellular red alga Cyanidioschyzon merolae 10D.</title>
        <authorList>
            <person name="Matsuzaki M."/>
            <person name="Misumi O."/>
            <person name="Shin-i T."/>
            <person name="Maruyama S."/>
            <person name="Takahara M."/>
            <person name="Miyagishima S."/>
            <person name="Mori T."/>
            <person name="Nishida K."/>
            <person name="Yagisawa F."/>
            <person name="Nishida K."/>
            <person name="Yoshida Y."/>
            <person name="Nishimura Y."/>
            <person name="Nakao S."/>
            <person name="Kobayashi T."/>
            <person name="Momoyama Y."/>
            <person name="Higashiyama T."/>
            <person name="Minoda A."/>
            <person name="Sano M."/>
            <person name="Nomoto H."/>
            <person name="Oishi K."/>
            <person name="Hayashi H."/>
            <person name="Ohta F."/>
            <person name="Nishizaka S."/>
            <person name="Haga S."/>
            <person name="Miura S."/>
            <person name="Morishita T."/>
            <person name="Kabeya Y."/>
            <person name="Terasawa K."/>
            <person name="Suzuki Y."/>
            <person name="Ishii Y."/>
            <person name="Asakawa S."/>
            <person name="Takano H."/>
            <person name="Ohta N."/>
            <person name="Kuroiwa H."/>
            <person name="Tanaka K."/>
            <person name="Shimizu N."/>
            <person name="Sugano S."/>
            <person name="Sato N."/>
            <person name="Nozaki H."/>
            <person name="Ogasawara N."/>
            <person name="Kohara Y."/>
            <person name="Kuroiwa T."/>
        </authorList>
    </citation>
    <scope>NUCLEOTIDE SEQUENCE [LARGE SCALE GENOMIC DNA]</scope>
    <source>
        <strain evidence="3 4">10D</strain>
    </source>
</reference>
<feature type="transmembrane region" description="Helical" evidence="2">
    <location>
        <begin position="84"/>
        <end position="106"/>
    </location>
</feature>
<dbReference type="RefSeq" id="XP_005538641.1">
    <property type="nucleotide sequence ID" value="XM_005538584.1"/>
</dbReference>
<dbReference type="AlphaFoldDB" id="M1V6X7"/>
<dbReference type="HOGENOM" id="CLU_1311723_0_0_1"/>
<feature type="transmembrane region" description="Helical" evidence="2">
    <location>
        <begin position="145"/>
        <end position="164"/>
    </location>
</feature>
<name>M1V6X7_CYAM1</name>
<feature type="region of interest" description="Disordered" evidence="1">
    <location>
        <begin position="181"/>
        <end position="210"/>
    </location>
</feature>
<accession>M1V6X7</accession>
<keyword evidence="2" id="KW-0472">Membrane</keyword>
<dbReference type="Gramene" id="CMR424CT">
    <property type="protein sequence ID" value="CMR424CT"/>
    <property type="gene ID" value="CMR424C"/>
</dbReference>
<evidence type="ECO:0000313" key="3">
    <source>
        <dbReference type="EMBL" id="BAM82605.1"/>
    </source>
</evidence>
<dbReference type="EMBL" id="AP006500">
    <property type="protein sequence ID" value="BAM82605.1"/>
    <property type="molecule type" value="Genomic_DNA"/>
</dbReference>
<evidence type="ECO:0000256" key="1">
    <source>
        <dbReference type="SAM" id="MobiDB-lite"/>
    </source>
</evidence>
<reference evidence="3 4" key="2">
    <citation type="journal article" date="2007" name="BMC Biol.">
        <title>A 100%-complete sequence reveals unusually simple genomic features in the hot-spring red alga Cyanidioschyzon merolae.</title>
        <authorList>
            <person name="Nozaki H."/>
            <person name="Takano H."/>
            <person name="Misumi O."/>
            <person name="Terasawa K."/>
            <person name="Matsuzaki M."/>
            <person name="Maruyama S."/>
            <person name="Nishida K."/>
            <person name="Yagisawa F."/>
            <person name="Yoshida Y."/>
            <person name="Fujiwara T."/>
            <person name="Takio S."/>
            <person name="Tamura K."/>
            <person name="Chung S.J."/>
            <person name="Nakamura S."/>
            <person name="Kuroiwa H."/>
            <person name="Tanaka K."/>
            <person name="Sato N."/>
            <person name="Kuroiwa T."/>
        </authorList>
    </citation>
    <scope>NUCLEOTIDE SEQUENCE [LARGE SCALE GENOMIC DNA]</scope>
    <source>
        <strain evidence="3 4">10D</strain>
    </source>
</reference>
<dbReference type="OrthoDB" id="10444107at2759"/>
<protein>
    <submittedName>
        <fullName evidence="3">Uncharacterized protein</fullName>
    </submittedName>
</protein>
<feature type="transmembrane region" description="Helical" evidence="2">
    <location>
        <begin position="14"/>
        <end position="32"/>
    </location>
</feature>
<organism evidence="3 4">
    <name type="scientific">Cyanidioschyzon merolae (strain NIES-3377 / 10D)</name>
    <name type="common">Unicellular red alga</name>
    <dbReference type="NCBI Taxonomy" id="280699"/>
    <lineage>
        <taxon>Eukaryota</taxon>
        <taxon>Rhodophyta</taxon>
        <taxon>Bangiophyceae</taxon>
        <taxon>Cyanidiales</taxon>
        <taxon>Cyanidiaceae</taxon>
        <taxon>Cyanidioschyzon</taxon>
    </lineage>
</organism>
<keyword evidence="2" id="KW-0812">Transmembrane</keyword>
<proteinExistence type="predicted"/>